<dbReference type="RefSeq" id="WP_012470309.1">
    <property type="nucleotide sequence ID" value="NC_010814.1"/>
</dbReference>
<feature type="signal peptide" evidence="1">
    <location>
        <begin position="1"/>
        <end position="23"/>
    </location>
</feature>
<sequence length="163" mass="18402">MKMIKRLMFLSIACLAVMLCSCAQEQSSQPSSAYPVAVNFSKVGKYPALTKSGAGYVYDDVLEYRVWVHPGGDDYYRAFSTYEEAKRFSEQTEKAEEPLVLVLQREHINEQEPGKFVHVKGDRITEWKVEWLSGSKRGPDTIANFIREKTKIPQSGGGTQSAR</sequence>
<feature type="chain" id="PRO_5002786113" description="Lipoprotein" evidence="1">
    <location>
        <begin position="24"/>
        <end position="163"/>
    </location>
</feature>
<organism evidence="2 3">
    <name type="scientific">Trichlorobacter lovleyi (strain ATCC BAA-1151 / DSM 17278 / SZ)</name>
    <name type="common">Geobacter lovleyi</name>
    <dbReference type="NCBI Taxonomy" id="398767"/>
    <lineage>
        <taxon>Bacteria</taxon>
        <taxon>Pseudomonadati</taxon>
        <taxon>Thermodesulfobacteriota</taxon>
        <taxon>Desulfuromonadia</taxon>
        <taxon>Geobacterales</taxon>
        <taxon>Geobacteraceae</taxon>
        <taxon>Trichlorobacter</taxon>
    </lineage>
</organism>
<keyword evidence="3" id="KW-1185">Reference proteome</keyword>
<evidence type="ECO:0000313" key="3">
    <source>
        <dbReference type="Proteomes" id="UP000002420"/>
    </source>
</evidence>
<dbReference type="eggNOG" id="ENOG5032RVF">
    <property type="taxonomic scope" value="Bacteria"/>
</dbReference>
<accession>B3E4N9</accession>
<gene>
    <name evidence="2" type="ordered locus">Glov_2259</name>
</gene>
<dbReference type="AlphaFoldDB" id="B3E4N9"/>
<keyword evidence="1" id="KW-0732">Signal</keyword>
<dbReference type="HOGENOM" id="CLU_137873_0_0_7"/>
<dbReference type="Proteomes" id="UP000002420">
    <property type="component" value="Chromosome"/>
</dbReference>
<protein>
    <recommendedName>
        <fullName evidence="4">Lipoprotein</fullName>
    </recommendedName>
</protein>
<dbReference type="PROSITE" id="PS51257">
    <property type="entry name" value="PROKAR_LIPOPROTEIN"/>
    <property type="match status" value="1"/>
</dbReference>
<dbReference type="KEGG" id="glo:Glov_2259"/>
<evidence type="ECO:0000256" key="1">
    <source>
        <dbReference type="SAM" id="SignalP"/>
    </source>
</evidence>
<evidence type="ECO:0000313" key="2">
    <source>
        <dbReference type="EMBL" id="ACD95975.1"/>
    </source>
</evidence>
<evidence type="ECO:0008006" key="4">
    <source>
        <dbReference type="Google" id="ProtNLM"/>
    </source>
</evidence>
<proteinExistence type="predicted"/>
<reference evidence="2 3" key="1">
    <citation type="submission" date="2008-05" db="EMBL/GenBank/DDBJ databases">
        <title>Complete sequence of chromosome of Geobacter lovleyi SZ.</title>
        <authorList>
            <consortium name="US DOE Joint Genome Institute"/>
            <person name="Lucas S."/>
            <person name="Copeland A."/>
            <person name="Lapidus A."/>
            <person name="Glavina del Rio T."/>
            <person name="Dalin E."/>
            <person name="Tice H."/>
            <person name="Bruce D."/>
            <person name="Goodwin L."/>
            <person name="Pitluck S."/>
            <person name="Chertkov O."/>
            <person name="Meincke L."/>
            <person name="Brettin T."/>
            <person name="Detter J.C."/>
            <person name="Han C."/>
            <person name="Tapia R."/>
            <person name="Kuske C.R."/>
            <person name="Schmutz J."/>
            <person name="Larimer F."/>
            <person name="Land M."/>
            <person name="Hauser L."/>
            <person name="Kyrpides N."/>
            <person name="Mikhailova N."/>
            <person name="Sung Y."/>
            <person name="Fletcher K.E."/>
            <person name="Ritalahti K.M."/>
            <person name="Loeffler F.E."/>
            <person name="Richardson P."/>
        </authorList>
    </citation>
    <scope>NUCLEOTIDE SEQUENCE [LARGE SCALE GENOMIC DNA]</scope>
    <source>
        <strain evidence="3">ATCC BAA-1151 / DSM 17278 / SZ</strain>
    </source>
</reference>
<name>B3E4N9_TRIL1</name>
<dbReference type="EMBL" id="CP001089">
    <property type="protein sequence ID" value="ACD95975.1"/>
    <property type="molecule type" value="Genomic_DNA"/>
</dbReference>